<proteinExistence type="predicted"/>
<sequence length="768" mass="89139">MNLMYLSMEGGQISANIIENPWHRQPLHDFEIILDTLCAYYGVKIDYIDDYPVFKRSTVEYQSDHLEHDVLDYEVRFTEDAEVLCKAGNGQIPYDTATYKRSAQGDDNEGPARQKTRSPWNDEWLVQPDFIEWLEADPNDRQRFICRVCNRKSNKFYQRSCIAAHHARTGHQDALQAARRAGTVVENVLVGRSNKDRVKEFEMILAVLFADHRVSIHFINDLLPVIQRFVADDPAHPLSRMRMREDKCSALIYGVLYTQAFSGVADILDIVPYSFGIDESTGTGNIKLLCVTVQYRHPVTGEIKIHLLSIIKIDPTKGTADLIYEAYFDDMRKKRINIQKATFMMADNASLFQGLLNGFGVIMKQYVGHLTVLSCICHSLALIAKKSGEQLHEDLDFLMRRMCSWFKKSGKREEELRPFIVELNIEVKKVMSYSGTRWLESYKCYDLLYTYWQALLGYFTLEAFEHSGDPERARIRDLLNDKRLQALAGFLVYNLNFFNTFNAKYQSKKLLAHKLWRDTETFVHDVGSNYINPVALPEITSDVFCIAESRRELSQIIVGEKCDRVMGGMPADDKKWVLEYAEQFYVTAITEMRKRLFVHRNLFERLIFMEPRVALGEDRSFDNIRYVCENHLTFLDAEATRLEWERLPESFTRDQIVEYSDLDAEDFWKIIMNLKENDVVQYPKLIDLSAAISCIPHSNAEPERSFSDVNEVRDPLGNQTGIKLLNAQCFLRSYVHAYPEKDAIHFVPNAEHFALFNKDMYTRFHSDD</sequence>
<gene>
    <name evidence="1" type="ORF">QAD02_002646</name>
</gene>
<dbReference type="EMBL" id="CM056743">
    <property type="protein sequence ID" value="KAJ8671387.1"/>
    <property type="molecule type" value="Genomic_DNA"/>
</dbReference>
<organism evidence="1 2">
    <name type="scientific">Eretmocerus hayati</name>
    <dbReference type="NCBI Taxonomy" id="131215"/>
    <lineage>
        <taxon>Eukaryota</taxon>
        <taxon>Metazoa</taxon>
        <taxon>Ecdysozoa</taxon>
        <taxon>Arthropoda</taxon>
        <taxon>Hexapoda</taxon>
        <taxon>Insecta</taxon>
        <taxon>Pterygota</taxon>
        <taxon>Neoptera</taxon>
        <taxon>Endopterygota</taxon>
        <taxon>Hymenoptera</taxon>
        <taxon>Apocrita</taxon>
        <taxon>Proctotrupomorpha</taxon>
        <taxon>Chalcidoidea</taxon>
        <taxon>Aphelinidae</taxon>
        <taxon>Aphelininae</taxon>
        <taxon>Eretmocerus</taxon>
    </lineage>
</organism>
<reference evidence="1" key="1">
    <citation type="submission" date="2023-04" db="EMBL/GenBank/DDBJ databases">
        <title>A chromosome-level genome assembly of the parasitoid wasp Eretmocerus hayati.</title>
        <authorList>
            <person name="Zhong Y."/>
            <person name="Liu S."/>
            <person name="Liu Y."/>
        </authorList>
    </citation>
    <scope>NUCLEOTIDE SEQUENCE</scope>
    <source>
        <strain evidence="1">ZJU_SS_LIU_2023</strain>
    </source>
</reference>
<name>A0ACC2NJX1_9HYME</name>
<evidence type="ECO:0000313" key="2">
    <source>
        <dbReference type="Proteomes" id="UP001239111"/>
    </source>
</evidence>
<dbReference type="Proteomes" id="UP001239111">
    <property type="component" value="Chromosome 3"/>
</dbReference>
<keyword evidence="2" id="KW-1185">Reference proteome</keyword>
<evidence type="ECO:0000313" key="1">
    <source>
        <dbReference type="EMBL" id="KAJ8671387.1"/>
    </source>
</evidence>
<comment type="caution">
    <text evidence="1">The sequence shown here is derived from an EMBL/GenBank/DDBJ whole genome shotgun (WGS) entry which is preliminary data.</text>
</comment>
<accession>A0ACC2NJX1</accession>
<protein>
    <submittedName>
        <fullName evidence="1">Uncharacterized protein</fullName>
    </submittedName>
</protein>